<dbReference type="EMBL" id="MU853752">
    <property type="protein sequence ID" value="KAK3946242.1"/>
    <property type="molecule type" value="Genomic_DNA"/>
</dbReference>
<accession>A0AAN6NM98</accession>
<sequence>MTTSDPKDGEGEVPVPVVPSYEALRESTGIHNPVRLTHDAKRLCWSLDSPLTTAVSIMKDVRYDPEGSAPEPYFRGARAETASGWHPVSQSPLTEPAISSVTVTVSDLADWEDRWLEIHQGHAEPGDHNDDSWVRFEELPPGFNPDEDEEDAEWPVLLMCCGKERPRDFTAVTLTVNAKQDMGFVTVHDYVSTVHPWLVSLREDLLRAMGDLLDGIPLPADTKLMVFYAGPKSLTVLEEKDWFRMMKRRPAWQDELLRAAATRTTSQHVAFIEAGNG</sequence>
<comment type="caution">
    <text evidence="1">The sequence shown here is derived from an EMBL/GenBank/DDBJ whole genome shotgun (WGS) entry which is preliminary data.</text>
</comment>
<dbReference type="Proteomes" id="UP001303473">
    <property type="component" value="Unassembled WGS sequence"/>
</dbReference>
<evidence type="ECO:0000313" key="1">
    <source>
        <dbReference type="EMBL" id="KAK3946242.1"/>
    </source>
</evidence>
<dbReference type="AlphaFoldDB" id="A0AAN6NM98"/>
<organism evidence="1 2">
    <name type="scientific">Diplogelasinospora grovesii</name>
    <dbReference type="NCBI Taxonomy" id="303347"/>
    <lineage>
        <taxon>Eukaryota</taxon>
        <taxon>Fungi</taxon>
        <taxon>Dikarya</taxon>
        <taxon>Ascomycota</taxon>
        <taxon>Pezizomycotina</taxon>
        <taxon>Sordariomycetes</taxon>
        <taxon>Sordariomycetidae</taxon>
        <taxon>Sordariales</taxon>
        <taxon>Diplogelasinosporaceae</taxon>
        <taxon>Diplogelasinospora</taxon>
    </lineage>
</organism>
<protein>
    <submittedName>
        <fullName evidence="1">Uncharacterized protein</fullName>
    </submittedName>
</protein>
<evidence type="ECO:0000313" key="2">
    <source>
        <dbReference type="Proteomes" id="UP001303473"/>
    </source>
</evidence>
<gene>
    <name evidence="1" type="ORF">QBC46DRAFT_444392</name>
</gene>
<keyword evidence="2" id="KW-1185">Reference proteome</keyword>
<name>A0AAN6NM98_9PEZI</name>
<proteinExistence type="predicted"/>
<reference evidence="2" key="1">
    <citation type="journal article" date="2023" name="Mol. Phylogenet. Evol.">
        <title>Genome-scale phylogeny and comparative genomics of the fungal order Sordariales.</title>
        <authorList>
            <person name="Hensen N."/>
            <person name="Bonometti L."/>
            <person name="Westerberg I."/>
            <person name="Brannstrom I.O."/>
            <person name="Guillou S."/>
            <person name="Cros-Aarteil S."/>
            <person name="Calhoun S."/>
            <person name="Haridas S."/>
            <person name="Kuo A."/>
            <person name="Mondo S."/>
            <person name="Pangilinan J."/>
            <person name="Riley R."/>
            <person name="LaButti K."/>
            <person name="Andreopoulos B."/>
            <person name="Lipzen A."/>
            <person name="Chen C."/>
            <person name="Yan M."/>
            <person name="Daum C."/>
            <person name="Ng V."/>
            <person name="Clum A."/>
            <person name="Steindorff A."/>
            <person name="Ohm R.A."/>
            <person name="Martin F."/>
            <person name="Silar P."/>
            <person name="Natvig D.O."/>
            <person name="Lalanne C."/>
            <person name="Gautier V."/>
            <person name="Ament-Velasquez S.L."/>
            <person name="Kruys A."/>
            <person name="Hutchinson M.I."/>
            <person name="Powell A.J."/>
            <person name="Barry K."/>
            <person name="Miller A.N."/>
            <person name="Grigoriev I.V."/>
            <person name="Debuchy R."/>
            <person name="Gladieux P."/>
            <person name="Hiltunen Thoren M."/>
            <person name="Johannesson H."/>
        </authorList>
    </citation>
    <scope>NUCLEOTIDE SEQUENCE [LARGE SCALE GENOMIC DNA]</scope>
    <source>
        <strain evidence="2">CBS 340.73</strain>
    </source>
</reference>